<dbReference type="RefSeq" id="WP_093534376.1">
    <property type="nucleotide sequence ID" value="NZ_FOXU01000001.1"/>
</dbReference>
<proteinExistence type="predicted"/>
<organism evidence="1 2">
    <name type="scientific">Psychrobacillus psychrotolerans</name>
    <dbReference type="NCBI Taxonomy" id="126156"/>
    <lineage>
        <taxon>Bacteria</taxon>
        <taxon>Bacillati</taxon>
        <taxon>Bacillota</taxon>
        <taxon>Bacilli</taxon>
        <taxon>Bacillales</taxon>
        <taxon>Bacillaceae</taxon>
        <taxon>Psychrobacillus</taxon>
    </lineage>
</organism>
<evidence type="ECO:0000313" key="1">
    <source>
        <dbReference type="EMBL" id="SFQ06127.1"/>
    </source>
</evidence>
<accession>A0A1I5VFK5</accession>
<evidence type="ECO:0000313" key="2">
    <source>
        <dbReference type="Proteomes" id="UP000198734"/>
    </source>
</evidence>
<dbReference type="Proteomes" id="UP000198734">
    <property type="component" value="Unassembled WGS sequence"/>
</dbReference>
<sequence>MISAFQLLYQNRHSVDNIQTVEEVRTIIRSELLDEFTHPRARVSIQQKYKLALDRISNSTLSVSKQQMVIELYNEEYKKLSTDCKS</sequence>
<name>A0A1I5VFK5_9BACI</name>
<dbReference type="AlphaFoldDB" id="A0A1I5VFK5"/>
<dbReference type="STRING" id="126156.SAMN05421670_0789"/>
<gene>
    <name evidence="1" type="ORF">SAMN05421670_0789</name>
</gene>
<reference evidence="2" key="1">
    <citation type="submission" date="2016-10" db="EMBL/GenBank/DDBJ databases">
        <authorList>
            <person name="Varghese N."/>
            <person name="Submissions S."/>
        </authorList>
    </citation>
    <scope>NUCLEOTIDE SEQUENCE [LARGE SCALE GENOMIC DNA]</scope>
    <source>
        <strain evidence="2">DSM 11706</strain>
    </source>
</reference>
<keyword evidence="2" id="KW-1185">Reference proteome</keyword>
<protein>
    <submittedName>
        <fullName evidence="1">Uncharacterized protein</fullName>
    </submittedName>
</protein>
<dbReference type="EMBL" id="FOXU01000001">
    <property type="protein sequence ID" value="SFQ06127.1"/>
    <property type="molecule type" value="Genomic_DNA"/>
</dbReference>